<dbReference type="GO" id="GO:0003729">
    <property type="term" value="F:mRNA binding"/>
    <property type="evidence" value="ECO:0007669"/>
    <property type="project" value="TreeGrafter"/>
</dbReference>
<organism evidence="7 8">
    <name type="scientific">Symbiodinium microadriaticum</name>
    <name type="common">Dinoflagellate</name>
    <name type="synonym">Zooxanthella microadriatica</name>
    <dbReference type="NCBI Taxonomy" id="2951"/>
    <lineage>
        <taxon>Eukaryota</taxon>
        <taxon>Sar</taxon>
        <taxon>Alveolata</taxon>
        <taxon>Dinophyceae</taxon>
        <taxon>Suessiales</taxon>
        <taxon>Symbiodiniaceae</taxon>
        <taxon>Symbiodinium</taxon>
    </lineage>
</organism>
<evidence type="ECO:0000259" key="6">
    <source>
        <dbReference type="PROSITE" id="PS50199"/>
    </source>
</evidence>
<feature type="domain" description="RanBP2-type" evidence="6">
    <location>
        <begin position="729"/>
        <end position="758"/>
    </location>
</feature>
<evidence type="ECO:0000256" key="5">
    <source>
        <dbReference type="SAM" id="MobiDB-lite"/>
    </source>
</evidence>
<feature type="compositionally biased region" description="Basic and acidic residues" evidence="5">
    <location>
        <begin position="1049"/>
        <end position="1058"/>
    </location>
</feature>
<feature type="region of interest" description="Disordered" evidence="5">
    <location>
        <begin position="1037"/>
        <end position="1058"/>
    </location>
</feature>
<feature type="domain" description="RanBP2-type" evidence="6">
    <location>
        <begin position="929"/>
        <end position="958"/>
    </location>
</feature>
<accession>A0A1Q9DW13</accession>
<comment type="caution">
    <text evidence="7">The sequence shown here is derived from an EMBL/GenBank/DDBJ whole genome shotgun (WGS) entry which is preliminary data.</text>
</comment>
<evidence type="ECO:0000256" key="1">
    <source>
        <dbReference type="ARBA" id="ARBA00022723"/>
    </source>
</evidence>
<feature type="compositionally biased region" description="Polar residues" evidence="5">
    <location>
        <begin position="1037"/>
        <end position="1047"/>
    </location>
</feature>
<dbReference type="InterPro" id="IPR036443">
    <property type="entry name" value="Znf_RanBP2_sf"/>
</dbReference>
<dbReference type="EMBL" id="LSRX01000364">
    <property type="protein sequence ID" value="OLP99369.1"/>
    <property type="molecule type" value="Genomic_DNA"/>
</dbReference>
<dbReference type="Gene3D" id="4.10.1060.10">
    <property type="entry name" value="Zinc finger, RanBP2-type"/>
    <property type="match status" value="6"/>
</dbReference>
<keyword evidence="1" id="KW-0479">Metal-binding</keyword>
<dbReference type="AlphaFoldDB" id="A0A1Q9DW13"/>
<evidence type="ECO:0000313" key="8">
    <source>
        <dbReference type="Proteomes" id="UP000186817"/>
    </source>
</evidence>
<dbReference type="InterPro" id="IPR001876">
    <property type="entry name" value="Znf_RanBP2"/>
</dbReference>
<feature type="region of interest" description="Disordered" evidence="5">
    <location>
        <begin position="1"/>
        <end position="50"/>
    </location>
</feature>
<reference evidence="7 8" key="1">
    <citation type="submission" date="2016-02" db="EMBL/GenBank/DDBJ databases">
        <title>Genome analysis of coral dinoflagellate symbionts highlights evolutionary adaptations to a symbiotic lifestyle.</title>
        <authorList>
            <person name="Aranda M."/>
            <person name="Li Y."/>
            <person name="Liew Y.J."/>
            <person name="Baumgarten S."/>
            <person name="Simakov O."/>
            <person name="Wilson M."/>
            <person name="Piel J."/>
            <person name="Ashoor H."/>
            <person name="Bougouffa S."/>
            <person name="Bajic V.B."/>
            <person name="Ryu T."/>
            <person name="Ravasi T."/>
            <person name="Bayer T."/>
            <person name="Micklem G."/>
            <person name="Kim H."/>
            <person name="Bhak J."/>
            <person name="Lajeunesse T.C."/>
            <person name="Voolstra C.R."/>
        </authorList>
    </citation>
    <scope>NUCLEOTIDE SEQUENCE [LARGE SCALE GENOMIC DNA]</scope>
    <source>
        <strain evidence="7 8">CCMP2467</strain>
    </source>
</reference>
<dbReference type="SMART" id="SM00547">
    <property type="entry name" value="ZnF_RBZ"/>
    <property type="match status" value="6"/>
</dbReference>
<feature type="compositionally biased region" description="Basic residues" evidence="5">
    <location>
        <begin position="1"/>
        <end position="13"/>
    </location>
</feature>
<dbReference type="GO" id="GO:0008270">
    <property type="term" value="F:zinc ion binding"/>
    <property type="evidence" value="ECO:0007669"/>
    <property type="project" value="UniProtKB-KW"/>
</dbReference>
<gene>
    <name evidence="7" type="primary">ZRANB2</name>
    <name evidence="7" type="ORF">AK812_SmicGene18066</name>
</gene>
<evidence type="ECO:0000256" key="3">
    <source>
        <dbReference type="ARBA" id="ARBA00022833"/>
    </source>
</evidence>
<keyword evidence="3" id="KW-0862">Zinc</keyword>
<evidence type="ECO:0000256" key="2">
    <source>
        <dbReference type="ARBA" id="ARBA00022771"/>
    </source>
</evidence>
<dbReference type="GO" id="GO:0005737">
    <property type="term" value="C:cytoplasm"/>
    <property type="evidence" value="ECO:0007669"/>
    <property type="project" value="TreeGrafter"/>
</dbReference>
<dbReference type="Proteomes" id="UP000186817">
    <property type="component" value="Unassembled WGS sequence"/>
</dbReference>
<dbReference type="Pfam" id="PF00641">
    <property type="entry name" value="Zn_ribbon_RanBP"/>
    <property type="match status" value="6"/>
</dbReference>
<proteinExistence type="predicted"/>
<name>A0A1Q9DW13_SYMMI</name>
<dbReference type="PANTHER" id="PTHR23111">
    <property type="entry name" value="ZINC FINGER PROTEIN"/>
    <property type="match status" value="1"/>
</dbReference>
<dbReference type="PANTHER" id="PTHR23111:SF75">
    <property type="entry name" value="OS06G0141200 PROTEIN"/>
    <property type="match status" value="1"/>
</dbReference>
<evidence type="ECO:0000256" key="4">
    <source>
        <dbReference type="PROSITE-ProRule" id="PRU00322"/>
    </source>
</evidence>
<dbReference type="PROSITE" id="PS50199">
    <property type="entry name" value="ZF_RANBP2_2"/>
    <property type="match status" value="6"/>
</dbReference>
<feature type="domain" description="RanBP2-type" evidence="6">
    <location>
        <begin position="966"/>
        <end position="995"/>
    </location>
</feature>
<dbReference type="OrthoDB" id="448072at2759"/>
<protein>
    <submittedName>
        <fullName evidence="7">Zinc finger Ran-binding domain-containing protein 2</fullName>
    </submittedName>
</protein>
<keyword evidence="2 4" id="KW-0863">Zinc-finger</keyword>
<feature type="domain" description="RanBP2-type" evidence="6">
    <location>
        <begin position="784"/>
        <end position="813"/>
    </location>
</feature>
<feature type="domain" description="RanBP2-type" evidence="6">
    <location>
        <begin position="634"/>
        <end position="663"/>
    </location>
</feature>
<dbReference type="SUPFAM" id="SSF90209">
    <property type="entry name" value="Ran binding protein zinc finger-like"/>
    <property type="match status" value="6"/>
</dbReference>
<evidence type="ECO:0000313" key="7">
    <source>
        <dbReference type="EMBL" id="OLP99369.1"/>
    </source>
</evidence>
<sequence length="1058" mass="115073">MKRLLCCSGKKRPGAAARDFEEEEFDSSLQAEQGTLEEMPRPRPPSPVQVVEPSKLEASCESSRCNVPEPKVFGGLCEEITIRLLQPNRPPTQLRLKPSDTILQVKRSIPLQVKEFRRADHRNLELFKGAGSWCLKLNCRTLQQYGIGPGDEVTVVPSLVGSASFDSVPFTPFEDVPPERLAEIRDKATAPTSSLEPFAQMAFERRKALIAHQDFIADRIASMSKEQCEVLLRFWEEGLPYEPPYLDRFCEQMASHFIDELADDAIQLEGLEAQEAEALYNAFLLKFHEKYDKLPKPARLQDGAACFCCIQKFAEDMQARFDRLLEEEAMHEKQQCPRHSLSCGSELPQACVGAADTLVQLLNFIFEQVSESATYNVARLGVGGAHDSQSGLPRFLSALDGFPASVGLDMIRAAPQCHGLHELYRSHHVFDPVSDPAAWRSRDVSGFEVPVPPPQKLLFTISQVLPLAYSLIAVMPRSQSGAQELTSEYKSMFADTGGLSAPTSDWLAKAVAEPSCGGKGLAYSPGHCLVNEGWGSMMFSLSTEPPFDGVLAVSEMTQRDPAKRPQPFVQPVANHTSSLDALVDAADRVYKSLNTPSPDVFFLSPMVGNCLTLRRLGPSRGNKPRTMAPMTGMRAGDWICPACSNHNYADKVMCNRCRIPKPGGWSASPVASKPAREMRPGDWICPSCANHNFADKLFCNRCNHPKEKAGEVPGSGPDLQPPTQAWRFRQGDWMCPACGNHNYSSRTACNRCNAPRPSGSDEVSGSYGAAPKGGPKRESPYQAPGGSWTCVSCGNINWPLRTACNRCKLPRQQAQATMPGSFGGFQGLVNMANIQAMPMHMPGVMGMGAPQNMYVPAAPMPMGTSMAANMAANMAAANMATKAEPVDDNGNVTGVNGGPPVVVRPSPASPPISSMAGTAPAHPAAPVWKQGDWMCPVCNNHNFGDKSHCNRCGIPKETRISDFGIREGDWICLVCANHNFASKTNCNKCHADKENAPMVHQISLGARNRATTRQHNELRGRCEKAIGSANIAATTTTRGGWSATAASSRRPDDLGAKA</sequence>
<feature type="domain" description="RanBP2-type" evidence="6">
    <location>
        <begin position="679"/>
        <end position="708"/>
    </location>
</feature>
<dbReference type="PROSITE" id="PS01358">
    <property type="entry name" value="ZF_RANBP2_1"/>
    <property type="match status" value="6"/>
</dbReference>
<feature type="region of interest" description="Disordered" evidence="5">
    <location>
        <begin position="755"/>
        <end position="781"/>
    </location>
</feature>
<keyword evidence="8" id="KW-1185">Reference proteome</keyword>